<dbReference type="RefSeq" id="WP_003148400.1">
    <property type="nucleotide sequence ID" value="NZ_CAUOKZ010000001.1"/>
</dbReference>
<comment type="caution">
    <text evidence="2">The sequence shown here is derived from an EMBL/GenBank/DDBJ whole genome shotgun (WGS) entry which is preliminary data.</text>
</comment>
<sequence length="58" mass="6226">MSIKFYVSYLTANPVSLFRIICVGIVAFGVLGTLVYVGARHMKATADERDPFGSSAGK</sequence>
<gene>
    <name evidence="2" type="ORF">IV60_GL000175</name>
</gene>
<keyword evidence="3" id="KW-1185">Reference proteome</keyword>
<accession>A0ABR5Q242</accession>
<keyword evidence="1" id="KW-0472">Membrane</keyword>
<dbReference type="EMBL" id="JQCP01000001">
    <property type="protein sequence ID" value="KRO03000.1"/>
    <property type="molecule type" value="Genomic_DNA"/>
</dbReference>
<dbReference type="GeneID" id="84905310"/>
<evidence type="ECO:0000313" key="3">
    <source>
        <dbReference type="Proteomes" id="UP000051927"/>
    </source>
</evidence>
<feature type="transmembrane region" description="Helical" evidence="1">
    <location>
        <begin position="16"/>
        <end position="39"/>
    </location>
</feature>
<evidence type="ECO:0000256" key="1">
    <source>
        <dbReference type="SAM" id="Phobius"/>
    </source>
</evidence>
<keyword evidence="1" id="KW-0812">Transmembrane</keyword>
<proteinExistence type="predicted"/>
<evidence type="ECO:0000313" key="2">
    <source>
        <dbReference type="EMBL" id="KRO03000.1"/>
    </source>
</evidence>
<protein>
    <submittedName>
        <fullName evidence="2">Uncharacterized protein</fullName>
    </submittedName>
</protein>
<organism evidence="2 3">
    <name type="scientific">Lancefieldella rimae</name>
    <dbReference type="NCBI Taxonomy" id="1383"/>
    <lineage>
        <taxon>Bacteria</taxon>
        <taxon>Bacillati</taxon>
        <taxon>Actinomycetota</taxon>
        <taxon>Coriobacteriia</taxon>
        <taxon>Coriobacteriales</taxon>
        <taxon>Atopobiaceae</taxon>
        <taxon>Lancefieldella</taxon>
    </lineage>
</organism>
<reference evidence="2 3" key="1">
    <citation type="journal article" date="2015" name="Genome Announc.">
        <title>Expanding the biotechnology potential of lactobacilli through comparative genomics of 213 strains and associated genera.</title>
        <authorList>
            <person name="Sun Z."/>
            <person name="Harris H.M."/>
            <person name="McCann A."/>
            <person name="Guo C."/>
            <person name="Argimon S."/>
            <person name="Zhang W."/>
            <person name="Yang X."/>
            <person name="Jeffery I.B."/>
            <person name="Cooney J.C."/>
            <person name="Kagawa T.F."/>
            <person name="Liu W."/>
            <person name="Song Y."/>
            <person name="Salvetti E."/>
            <person name="Wrobel A."/>
            <person name="Rasinkangas P."/>
            <person name="Parkhill J."/>
            <person name="Rea M.C."/>
            <person name="O'Sullivan O."/>
            <person name="Ritari J."/>
            <person name="Douillard F.P."/>
            <person name="Paul Ross R."/>
            <person name="Yang R."/>
            <person name="Briner A.E."/>
            <person name="Felis G.E."/>
            <person name="de Vos W.M."/>
            <person name="Barrangou R."/>
            <person name="Klaenhammer T.R."/>
            <person name="Caufield P.W."/>
            <person name="Cui Y."/>
            <person name="Zhang H."/>
            <person name="O'Toole P.W."/>
        </authorList>
    </citation>
    <scope>NUCLEOTIDE SEQUENCE [LARGE SCALE GENOMIC DNA]</scope>
    <source>
        <strain evidence="2 3">DSM 7090</strain>
    </source>
</reference>
<name>A0ABR5Q242_9ACTN</name>
<keyword evidence="1" id="KW-1133">Transmembrane helix</keyword>
<dbReference type="Proteomes" id="UP000051927">
    <property type="component" value="Unassembled WGS sequence"/>
</dbReference>